<dbReference type="Pfam" id="PF00378">
    <property type="entry name" value="ECH_1"/>
    <property type="match status" value="1"/>
</dbReference>
<evidence type="ECO:0000259" key="9">
    <source>
        <dbReference type="Pfam" id="PF00725"/>
    </source>
</evidence>
<dbReference type="Proteomes" id="UP001250538">
    <property type="component" value="Unassembled WGS sequence"/>
</dbReference>
<dbReference type="PANTHER" id="PTHR48075:SF7">
    <property type="entry name" value="3-HYDROXYACYL-COA DEHYDROGENASE-RELATED"/>
    <property type="match status" value="1"/>
</dbReference>
<dbReference type="Gene3D" id="3.90.226.10">
    <property type="entry name" value="2-enoyl-CoA Hydratase, Chain A, domain 1"/>
    <property type="match status" value="1"/>
</dbReference>
<dbReference type="SUPFAM" id="SSF51735">
    <property type="entry name" value="NAD(P)-binding Rossmann-fold domains"/>
    <property type="match status" value="1"/>
</dbReference>
<organism evidence="11 12">
    <name type="scientific">Paenibacillus suaedae</name>
    <dbReference type="NCBI Taxonomy" id="3077233"/>
    <lineage>
        <taxon>Bacteria</taxon>
        <taxon>Bacillati</taxon>
        <taxon>Bacillota</taxon>
        <taxon>Bacilli</taxon>
        <taxon>Bacillales</taxon>
        <taxon>Paenibacillaceae</taxon>
        <taxon>Paenibacillus</taxon>
    </lineage>
</organism>
<comment type="pathway">
    <text evidence="1">Lipid metabolism; fatty acid beta-oxidation.</text>
</comment>
<dbReference type="InterPro" id="IPR006176">
    <property type="entry name" value="3-OHacyl-CoA_DH_NAD-bd"/>
</dbReference>
<dbReference type="SUPFAM" id="SSF48179">
    <property type="entry name" value="6-phosphogluconate dehydrogenase C-terminal domain-like"/>
    <property type="match status" value="2"/>
</dbReference>
<dbReference type="GO" id="GO:0003857">
    <property type="term" value="F:(3S)-3-hydroxyacyl-CoA dehydrogenase (NAD+) activity"/>
    <property type="evidence" value="ECO:0007669"/>
    <property type="project" value="UniProtKB-EC"/>
</dbReference>
<dbReference type="Pfam" id="PF00725">
    <property type="entry name" value="3HCDH"/>
    <property type="match status" value="1"/>
</dbReference>
<evidence type="ECO:0000313" key="12">
    <source>
        <dbReference type="Proteomes" id="UP001250538"/>
    </source>
</evidence>
<reference evidence="12" key="1">
    <citation type="submission" date="2023-09" db="EMBL/GenBank/DDBJ databases">
        <title>Paenibacillus sp. chi10 Genome sequencing and assembly.</title>
        <authorList>
            <person name="Kim I."/>
        </authorList>
    </citation>
    <scope>NUCLEOTIDE SEQUENCE [LARGE SCALE GENOMIC DNA]</scope>
    <source>
        <strain evidence="12">chi10</strain>
    </source>
</reference>
<dbReference type="Pfam" id="PF02737">
    <property type="entry name" value="3HCDH_N"/>
    <property type="match status" value="1"/>
</dbReference>
<keyword evidence="12" id="KW-1185">Reference proteome</keyword>
<name>A0AAJ2N1Q7_9BACL</name>
<keyword evidence="7" id="KW-0443">Lipid metabolism</keyword>
<comment type="catalytic activity">
    <reaction evidence="8">
        <text>a (3S)-3-hydroxyacyl-CoA + NAD(+) = a 3-oxoacyl-CoA + NADH + H(+)</text>
        <dbReference type="Rhea" id="RHEA:22432"/>
        <dbReference type="ChEBI" id="CHEBI:15378"/>
        <dbReference type="ChEBI" id="CHEBI:57318"/>
        <dbReference type="ChEBI" id="CHEBI:57540"/>
        <dbReference type="ChEBI" id="CHEBI:57945"/>
        <dbReference type="ChEBI" id="CHEBI:90726"/>
        <dbReference type="EC" id="1.1.1.35"/>
    </reaction>
</comment>
<dbReference type="InterPro" id="IPR001753">
    <property type="entry name" value="Enoyl-CoA_hydra/iso"/>
</dbReference>
<dbReference type="GO" id="GO:0016042">
    <property type="term" value="P:lipid catabolic process"/>
    <property type="evidence" value="ECO:0007669"/>
    <property type="project" value="UniProtKB-KW"/>
</dbReference>
<dbReference type="RefSeq" id="WP_315745364.1">
    <property type="nucleotide sequence ID" value="NZ_JAVYAA010000002.1"/>
</dbReference>
<evidence type="ECO:0000256" key="5">
    <source>
        <dbReference type="ARBA" id="ARBA00023002"/>
    </source>
</evidence>
<gene>
    <name evidence="11" type="ORF">RQP50_10455</name>
</gene>
<keyword evidence="6" id="KW-0520">NAD</keyword>
<evidence type="ECO:0000256" key="4">
    <source>
        <dbReference type="ARBA" id="ARBA00022963"/>
    </source>
</evidence>
<feature type="domain" description="3-hydroxyacyl-CoA dehydrogenase C-terminal" evidence="9">
    <location>
        <begin position="210"/>
        <end position="309"/>
    </location>
</feature>
<dbReference type="GO" id="GO:0006631">
    <property type="term" value="P:fatty acid metabolic process"/>
    <property type="evidence" value="ECO:0007669"/>
    <property type="project" value="UniProtKB-KW"/>
</dbReference>
<dbReference type="PANTHER" id="PTHR48075">
    <property type="entry name" value="3-HYDROXYACYL-COA DEHYDROGENASE FAMILY PROTEIN"/>
    <property type="match status" value="1"/>
</dbReference>
<evidence type="ECO:0000256" key="7">
    <source>
        <dbReference type="ARBA" id="ARBA00023098"/>
    </source>
</evidence>
<evidence type="ECO:0000256" key="2">
    <source>
        <dbReference type="ARBA" id="ARBA00009463"/>
    </source>
</evidence>
<dbReference type="GO" id="GO:0070403">
    <property type="term" value="F:NAD+ binding"/>
    <property type="evidence" value="ECO:0007669"/>
    <property type="project" value="InterPro"/>
</dbReference>
<comment type="similarity">
    <text evidence="2">Belongs to the 3-hydroxyacyl-CoA dehydrogenase family.</text>
</comment>
<dbReference type="CDD" id="cd06558">
    <property type="entry name" value="crotonase-like"/>
    <property type="match status" value="1"/>
</dbReference>
<dbReference type="EMBL" id="JAVYAA010000002">
    <property type="protein sequence ID" value="MDT8976663.1"/>
    <property type="molecule type" value="Genomic_DNA"/>
</dbReference>
<keyword evidence="4" id="KW-0442">Lipid degradation</keyword>
<evidence type="ECO:0000256" key="6">
    <source>
        <dbReference type="ARBA" id="ARBA00023027"/>
    </source>
</evidence>
<keyword evidence="3" id="KW-0276">Fatty acid metabolism</keyword>
<feature type="domain" description="3-hydroxyacyl-CoA dehydrogenase NAD binding" evidence="10">
    <location>
        <begin position="10"/>
        <end position="207"/>
    </location>
</feature>
<sequence length="806" mass="89408">MKRWNEVQRAAVIGSGVMGAAIAAHLANAGIRCLLLDIVPEELTEDEVEAGKTLEHPDVRSRHANQAIARLKKSSPAPLYMEAFAERIIPGNTADHLQELAQVDWIIEAVTERVDVKRTVLAQIERHWQEGTLISSNTSGISLESMLEGRSEAFRRSFVGTHFFNPPRYMHLVELIPNALSNQSVLEGAKEWCERRLGKGVVIAKDTPNFIANRIGTYGLVITLQEMERCGLTIEEVDALTGPIIGRPKSATFRTLDIVGLDTFLHVANNVAEHAETEAERNAFALPPWFKEMVERGWLGEKSGQGFYRKVRSGSPGEDPIHALRWQDWTYGPRQQVASLTLQQAKREKGTAAKLRAAISGRDQGSQFIWSMMKQVLCYAASKVGEIADHIEDIDKAMRWGFNWELGPFECWDAIGLRDSVARMRAEDTEIPDWVEAWLEQGHERFYEQRSSGLFFAAAGEWQQAVESEQSILLRSLKEQGRTIARNSGASLIDVGDDVACLEFHSPNNAIGEDILSMIEKSVDIVARDYRGLIVANEGRNFCVGANVMLLLGEAQAEEWDEIDFIIRQFQRAMMKLKGLQRPVVAAPHRMTLGGGVEACLPADMIVFSPETYFGLVETGVGLIPGGGGCKETAIALSHRLPHPDDDLNASLVRAFETIAMAKVSNSGHDALRLAYVRSQDRVLFAEQRRIYEAKQAVLAMESTGYVGQVQEAGRPSIRVAGREGFGVLQLAVSNMLEGGYISEHDALIARKLARVLTGGDVPANRLVSESHLLDLEREAFLSLCGERKTQQRMQHMLSKGKPLRN</sequence>
<comment type="caution">
    <text evidence="11">The sequence shown here is derived from an EMBL/GenBank/DDBJ whole genome shotgun (WGS) entry which is preliminary data.</text>
</comment>
<dbReference type="InterPro" id="IPR029045">
    <property type="entry name" value="ClpP/crotonase-like_dom_sf"/>
</dbReference>
<dbReference type="InterPro" id="IPR008927">
    <property type="entry name" value="6-PGluconate_DH-like_C_sf"/>
</dbReference>
<evidence type="ECO:0000313" key="11">
    <source>
        <dbReference type="EMBL" id="MDT8976663.1"/>
    </source>
</evidence>
<evidence type="ECO:0000256" key="3">
    <source>
        <dbReference type="ARBA" id="ARBA00022832"/>
    </source>
</evidence>
<dbReference type="AlphaFoldDB" id="A0AAJ2N1Q7"/>
<keyword evidence="5" id="KW-0560">Oxidoreductase</keyword>
<protein>
    <submittedName>
        <fullName evidence="11">3-hydroxyacyl-CoA dehydrogenase NAD-binding domain-containing protein</fullName>
    </submittedName>
</protein>
<evidence type="ECO:0000256" key="1">
    <source>
        <dbReference type="ARBA" id="ARBA00005005"/>
    </source>
</evidence>
<accession>A0AAJ2N1Q7</accession>
<evidence type="ECO:0000259" key="10">
    <source>
        <dbReference type="Pfam" id="PF02737"/>
    </source>
</evidence>
<dbReference type="InterPro" id="IPR036291">
    <property type="entry name" value="NAD(P)-bd_dom_sf"/>
</dbReference>
<dbReference type="InterPro" id="IPR006108">
    <property type="entry name" value="3HC_DH_C"/>
</dbReference>
<dbReference type="SUPFAM" id="SSF52096">
    <property type="entry name" value="ClpP/crotonase"/>
    <property type="match status" value="1"/>
</dbReference>
<evidence type="ECO:0000256" key="8">
    <source>
        <dbReference type="ARBA" id="ARBA00049556"/>
    </source>
</evidence>
<dbReference type="Gene3D" id="3.40.50.720">
    <property type="entry name" value="NAD(P)-binding Rossmann-like Domain"/>
    <property type="match status" value="1"/>
</dbReference>
<dbReference type="Gene3D" id="1.10.1040.50">
    <property type="match status" value="1"/>
</dbReference>
<proteinExistence type="inferred from homology"/>